<evidence type="ECO:0000313" key="1">
    <source>
        <dbReference type="EMBL" id="KAI3760834.1"/>
    </source>
</evidence>
<sequence>MFTLITIKPPVELVVDVVCLYWFKLHGILKDLVHKAINETAQEQDGDEHVIEDLKDEVSKEILTTMNIPSQHTKLLKLIDAIQRLGIAYYFEDEINQALQHVFDAYGDKWTGDNTALWFRLMRQQGFFVSSDIFNKYKDKDGAFKDSFKTDVHWLLELYEAAYLRVPGEGILDEALDFTTTCLGDIANDPVSRNSNLSTEIHEALKQPLHKRLPRLEAVRYIPFYEKQPSRNESLLKLAKLGFNVLQSLHKKELSQICKWWKDFDVPKNIPYARNRVVECYFWALAVYFEPKYSVSRVFLARFLFIQTVLDDTYDAYGTYEELVKFTEAIERWSITDDLPESMKLTYRIFMKLFEEMEEILSKEGKAFHLNYIKEAVVEYVQSYMAEAKWANEGYIPTMEEHLKVSYISIGYKCALIGGFAAMGDAITHETFKWGLNDPPLVNACCLLCRTIDDVVTHKAEQDRDHVASGIECYMKQYGVSEQQTYELFKQKVEDAWKELNREFMVCEDVKLPITMRVINFARSMGVFYTYKDHFTNVGEELIIHIKSLLVDAVNT</sequence>
<organism evidence="1 2">
    <name type="scientific">Smallanthus sonchifolius</name>
    <dbReference type="NCBI Taxonomy" id="185202"/>
    <lineage>
        <taxon>Eukaryota</taxon>
        <taxon>Viridiplantae</taxon>
        <taxon>Streptophyta</taxon>
        <taxon>Embryophyta</taxon>
        <taxon>Tracheophyta</taxon>
        <taxon>Spermatophyta</taxon>
        <taxon>Magnoliopsida</taxon>
        <taxon>eudicotyledons</taxon>
        <taxon>Gunneridae</taxon>
        <taxon>Pentapetalae</taxon>
        <taxon>asterids</taxon>
        <taxon>campanulids</taxon>
        <taxon>Asterales</taxon>
        <taxon>Asteraceae</taxon>
        <taxon>Asteroideae</taxon>
        <taxon>Heliantheae alliance</taxon>
        <taxon>Millerieae</taxon>
        <taxon>Smallanthus</taxon>
    </lineage>
</organism>
<accession>A0ACB9EPQ3</accession>
<name>A0ACB9EPQ3_9ASTR</name>
<comment type="caution">
    <text evidence="1">The sequence shown here is derived from an EMBL/GenBank/DDBJ whole genome shotgun (WGS) entry which is preliminary data.</text>
</comment>
<gene>
    <name evidence="1" type="ORF">L1987_51233</name>
</gene>
<proteinExistence type="predicted"/>
<dbReference type="EMBL" id="CM042034">
    <property type="protein sequence ID" value="KAI3760834.1"/>
    <property type="molecule type" value="Genomic_DNA"/>
</dbReference>
<evidence type="ECO:0000313" key="2">
    <source>
        <dbReference type="Proteomes" id="UP001056120"/>
    </source>
</evidence>
<keyword evidence="2" id="KW-1185">Reference proteome</keyword>
<protein>
    <submittedName>
        <fullName evidence="1">Uncharacterized protein</fullName>
    </submittedName>
</protein>
<dbReference type="Proteomes" id="UP001056120">
    <property type="component" value="Linkage Group LG17"/>
</dbReference>
<reference evidence="1 2" key="2">
    <citation type="journal article" date="2022" name="Mol. Ecol. Resour.">
        <title>The genomes of chicory, endive, great burdock and yacon provide insights into Asteraceae paleo-polyploidization history and plant inulin production.</title>
        <authorList>
            <person name="Fan W."/>
            <person name="Wang S."/>
            <person name="Wang H."/>
            <person name="Wang A."/>
            <person name="Jiang F."/>
            <person name="Liu H."/>
            <person name="Zhao H."/>
            <person name="Xu D."/>
            <person name="Zhang Y."/>
        </authorList>
    </citation>
    <scope>NUCLEOTIDE SEQUENCE [LARGE SCALE GENOMIC DNA]</scope>
    <source>
        <strain evidence="2">cv. Yunnan</strain>
        <tissue evidence="1">Leaves</tissue>
    </source>
</reference>
<reference evidence="2" key="1">
    <citation type="journal article" date="2022" name="Mol. Ecol. Resour.">
        <title>The genomes of chicory, endive, great burdock and yacon provide insights into Asteraceae palaeo-polyploidization history and plant inulin production.</title>
        <authorList>
            <person name="Fan W."/>
            <person name="Wang S."/>
            <person name="Wang H."/>
            <person name="Wang A."/>
            <person name="Jiang F."/>
            <person name="Liu H."/>
            <person name="Zhao H."/>
            <person name="Xu D."/>
            <person name="Zhang Y."/>
        </authorList>
    </citation>
    <scope>NUCLEOTIDE SEQUENCE [LARGE SCALE GENOMIC DNA]</scope>
    <source>
        <strain evidence="2">cv. Yunnan</strain>
    </source>
</reference>